<accession>A0ABW6C318</accession>
<proteinExistence type="predicted"/>
<organism evidence="1 2">
    <name type="scientific">Rahnella sp. (strain Y9602)</name>
    <dbReference type="NCBI Taxonomy" id="2703885"/>
    <lineage>
        <taxon>Bacteria</taxon>
        <taxon>Pseudomonadati</taxon>
        <taxon>Pseudomonadota</taxon>
        <taxon>Gammaproteobacteria</taxon>
        <taxon>Enterobacterales</taxon>
        <taxon>Yersiniaceae</taxon>
        <taxon>Rahnella</taxon>
    </lineage>
</organism>
<evidence type="ECO:0000313" key="1">
    <source>
        <dbReference type="EMBL" id="MFD3222401.1"/>
    </source>
</evidence>
<reference evidence="1 2" key="1">
    <citation type="submission" date="2024-09" db="EMBL/GenBank/DDBJ databases">
        <title>Genomes of Rahnella.</title>
        <authorList>
            <person name="Mnguni F.C."/>
            <person name="Shin G.Y."/>
            <person name="Coutinho T."/>
        </authorList>
    </citation>
    <scope>NUCLEOTIDE SEQUENCE [LARGE SCALE GENOMIC DNA]</scope>
    <source>
        <strain evidence="1 2">20WA0057</strain>
    </source>
</reference>
<comment type="caution">
    <text evidence="1">The sequence shown here is derived from an EMBL/GenBank/DDBJ whole genome shotgun (WGS) entry which is preliminary data.</text>
</comment>
<name>A0ABW6C318_RAHSY</name>
<dbReference type="EMBL" id="JBHUCJ010000003">
    <property type="protein sequence ID" value="MFD3222401.1"/>
    <property type="molecule type" value="Genomic_DNA"/>
</dbReference>
<dbReference type="RefSeq" id="WP_379671566.1">
    <property type="nucleotide sequence ID" value="NZ_JBHUCJ010000003.1"/>
</dbReference>
<evidence type="ECO:0000313" key="2">
    <source>
        <dbReference type="Proteomes" id="UP001598201"/>
    </source>
</evidence>
<dbReference type="Proteomes" id="UP001598201">
    <property type="component" value="Unassembled WGS sequence"/>
</dbReference>
<sequence>MIYSFLIPAYAHQFDRDGKQRDPNKNNHLIRWLAGRNLLSFAKRCKSLRSVQTQLMRRTPDTARAGGVVCTKFLLQNFCDPNRAGGCGVAPFPSGVRFRVRVSAAAVGRGWTNEKKAERCRPLGTAFNGGRYRSFYTMMGKSGY</sequence>
<protein>
    <submittedName>
        <fullName evidence="1">Uncharacterized protein</fullName>
    </submittedName>
</protein>
<keyword evidence="2" id="KW-1185">Reference proteome</keyword>
<gene>
    <name evidence="1" type="ORF">ACFPK4_02555</name>
</gene>